<protein>
    <submittedName>
        <fullName evidence="1">Uncharacterized protein</fullName>
    </submittedName>
</protein>
<evidence type="ECO:0000313" key="2">
    <source>
        <dbReference type="Proteomes" id="UP000265520"/>
    </source>
</evidence>
<dbReference type="AlphaFoldDB" id="A0A392M2N7"/>
<name>A0A392M2N7_9FABA</name>
<accession>A0A392M2N7</accession>
<dbReference type="Proteomes" id="UP000265520">
    <property type="component" value="Unassembled WGS sequence"/>
</dbReference>
<organism evidence="1 2">
    <name type="scientific">Trifolium medium</name>
    <dbReference type="NCBI Taxonomy" id="97028"/>
    <lineage>
        <taxon>Eukaryota</taxon>
        <taxon>Viridiplantae</taxon>
        <taxon>Streptophyta</taxon>
        <taxon>Embryophyta</taxon>
        <taxon>Tracheophyta</taxon>
        <taxon>Spermatophyta</taxon>
        <taxon>Magnoliopsida</taxon>
        <taxon>eudicotyledons</taxon>
        <taxon>Gunneridae</taxon>
        <taxon>Pentapetalae</taxon>
        <taxon>rosids</taxon>
        <taxon>fabids</taxon>
        <taxon>Fabales</taxon>
        <taxon>Fabaceae</taxon>
        <taxon>Papilionoideae</taxon>
        <taxon>50 kb inversion clade</taxon>
        <taxon>NPAAA clade</taxon>
        <taxon>Hologalegina</taxon>
        <taxon>IRL clade</taxon>
        <taxon>Trifolieae</taxon>
        <taxon>Trifolium</taxon>
    </lineage>
</organism>
<sequence>MSSRTSDPFSHVDGLDSLETIGIVKQMMKLNEQIMKLNKHLLQLDERG</sequence>
<keyword evidence="2" id="KW-1185">Reference proteome</keyword>
<comment type="caution">
    <text evidence="1">The sequence shown here is derived from an EMBL/GenBank/DDBJ whole genome shotgun (WGS) entry which is preliminary data.</text>
</comment>
<reference evidence="1 2" key="1">
    <citation type="journal article" date="2018" name="Front. Plant Sci.">
        <title>Red Clover (Trifolium pratense) and Zigzag Clover (T. medium) - A Picture of Genomic Similarities and Differences.</title>
        <authorList>
            <person name="Dluhosova J."/>
            <person name="Istvanek J."/>
            <person name="Nedelnik J."/>
            <person name="Repkova J."/>
        </authorList>
    </citation>
    <scope>NUCLEOTIDE SEQUENCE [LARGE SCALE GENOMIC DNA]</scope>
    <source>
        <strain evidence="2">cv. 10/8</strain>
        <tissue evidence="1">Leaf</tissue>
    </source>
</reference>
<dbReference type="EMBL" id="LXQA010002410">
    <property type="protein sequence ID" value="MCH81531.1"/>
    <property type="molecule type" value="Genomic_DNA"/>
</dbReference>
<evidence type="ECO:0000313" key="1">
    <source>
        <dbReference type="EMBL" id="MCH81531.1"/>
    </source>
</evidence>
<proteinExistence type="predicted"/>
<gene>
    <name evidence="1" type="ORF">A2U01_0002320</name>
</gene>